<feature type="domain" description="Calcineurin-like phosphoesterase" evidence="1">
    <location>
        <begin position="2"/>
        <end position="163"/>
    </location>
</feature>
<dbReference type="InterPro" id="IPR004843">
    <property type="entry name" value="Calcineurin-like_PHP"/>
</dbReference>
<dbReference type="Proteomes" id="UP000321026">
    <property type="component" value="Unassembled WGS sequence"/>
</dbReference>
<dbReference type="GO" id="GO:0016787">
    <property type="term" value="F:hydrolase activity"/>
    <property type="evidence" value="ECO:0007669"/>
    <property type="project" value="InterPro"/>
</dbReference>
<proteinExistence type="predicted"/>
<dbReference type="Gene3D" id="3.60.21.10">
    <property type="match status" value="1"/>
</dbReference>
<dbReference type="InterPro" id="IPR029052">
    <property type="entry name" value="Metallo-depent_PP-like"/>
</dbReference>
<organism evidence="2 3">
    <name type="scientific">Candidatus Dojkabacteria bacterium</name>
    <dbReference type="NCBI Taxonomy" id="2099670"/>
    <lineage>
        <taxon>Bacteria</taxon>
        <taxon>Candidatus Dojkabacteria</taxon>
    </lineage>
</organism>
<comment type="caution">
    <text evidence="2">The sequence shown here is derived from an EMBL/GenBank/DDBJ whole genome shotgun (WGS) entry which is preliminary data.</text>
</comment>
<dbReference type="AlphaFoldDB" id="A0A5C7J882"/>
<accession>A0A5C7J882</accession>
<gene>
    <name evidence="2" type="ORF">E6Q11_02240</name>
</gene>
<evidence type="ECO:0000259" key="1">
    <source>
        <dbReference type="Pfam" id="PF00149"/>
    </source>
</evidence>
<evidence type="ECO:0000313" key="2">
    <source>
        <dbReference type="EMBL" id="TXG77755.1"/>
    </source>
</evidence>
<dbReference type="SUPFAM" id="SSF56300">
    <property type="entry name" value="Metallo-dependent phosphatases"/>
    <property type="match status" value="1"/>
</dbReference>
<protein>
    <recommendedName>
        <fullName evidence="1">Calcineurin-like phosphoesterase domain-containing protein</fullName>
    </recommendedName>
</protein>
<dbReference type="EMBL" id="SSDS01000038">
    <property type="protein sequence ID" value="TXG77755.1"/>
    <property type="molecule type" value="Genomic_DNA"/>
</dbReference>
<name>A0A5C7J882_9BACT</name>
<sequence length="252" mass="29127">MLVASDIHDEECDPFWRRVFIDTVSRVQPDSVVLGGDIFDLAEFGRYSVDPRDWDIVSKIKWVHEFLADIRAAAPDTEIVFIEGNHEHRLLRYLNDNAPALKVLLSDLHGWTVPKLLGLDKYEVRYVARADLATFNKSNVVKEIAKNYEVFHDCFLVDHFPDGRNKGLPGVNGHHHQHVVHSEYSHVFGSYEWHQLGCGHRRQAEYCAGEKWNMGFMTVTIDTQEKRPVMDYHFVGDFALVHGKHYLRGDNE</sequence>
<dbReference type="Pfam" id="PF00149">
    <property type="entry name" value="Metallophos"/>
    <property type="match status" value="1"/>
</dbReference>
<reference evidence="2 3" key="1">
    <citation type="submission" date="2018-09" db="EMBL/GenBank/DDBJ databases">
        <title>Metagenome Assembled Genomes from an Advanced Water Purification Facility.</title>
        <authorList>
            <person name="Stamps B.W."/>
            <person name="Spear J.R."/>
        </authorList>
    </citation>
    <scope>NUCLEOTIDE SEQUENCE [LARGE SCALE GENOMIC DNA]</scope>
    <source>
        <strain evidence="2">Bin_63_2</strain>
    </source>
</reference>
<evidence type="ECO:0000313" key="3">
    <source>
        <dbReference type="Proteomes" id="UP000321026"/>
    </source>
</evidence>